<dbReference type="AlphaFoldDB" id="A0A6M3LAI6"/>
<feature type="transmembrane region" description="Helical" evidence="1">
    <location>
        <begin position="50"/>
        <end position="70"/>
    </location>
</feature>
<organism evidence="2">
    <name type="scientific">viral metagenome</name>
    <dbReference type="NCBI Taxonomy" id="1070528"/>
    <lineage>
        <taxon>unclassified sequences</taxon>
        <taxon>metagenomes</taxon>
        <taxon>organismal metagenomes</taxon>
    </lineage>
</organism>
<name>A0A6M3LAI6_9ZZZZ</name>
<reference evidence="2" key="1">
    <citation type="submission" date="2020-03" db="EMBL/GenBank/DDBJ databases">
        <title>The deep terrestrial virosphere.</title>
        <authorList>
            <person name="Holmfeldt K."/>
            <person name="Nilsson E."/>
            <person name="Simone D."/>
            <person name="Lopez-Fernandez M."/>
            <person name="Wu X."/>
            <person name="de Brujin I."/>
            <person name="Lundin D."/>
            <person name="Andersson A."/>
            <person name="Bertilsson S."/>
            <person name="Dopson M."/>
        </authorList>
    </citation>
    <scope>NUCLEOTIDE SEQUENCE</scope>
    <source>
        <strain evidence="2">MM415B02451</strain>
    </source>
</reference>
<keyword evidence="1" id="KW-0812">Transmembrane</keyword>
<accession>A0A6M3LAI6</accession>
<keyword evidence="1" id="KW-1133">Transmembrane helix</keyword>
<dbReference type="EMBL" id="MT142890">
    <property type="protein sequence ID" value="QJA90088.1"/>
    <property type="molecule type" value="Genomic_DNA"/>
</dbReference>
<evidence type="ECO:0000313" key="2">
    <source>
        <dbReference type="EMBL" id="QJA90088.1"/>
    </source>
</evidence>
<protein>
    <submittedName>
        <fullName evidence="2">Uncharacterized protein</fullName>
    </submittedName>
</protein>
<keyword evidence="1" id="KW-0472">Membrane</keyword>
<proteinExistence type="predicted"/>
<evidence type="ECO:0000256" key="1">
    <source>
        <dbReference type="SAM" id="Phobius"/>
    </source>
</evidence>
<sequence>MSLEEYSNRELGLLIKEGFKGVHDRQDKANHQIAKNLKCITEIDGWKNKMVGGLIVMNIFLVPMVLYIGIELIKKII</sequence>
<gene>
    <name evidence="2" type="ORF">MM415B02451_0002</name>
</gene>